<comment type="caution">
    <text evidence="2">The sequence shown here is derived from an EMBL/GenBank/DDBJ whole genome shotgun (WGS) entry which is preliminary data.</text>
</comment>
<evidence type="ECO:0000313" key="2">
    <source>
        <dbReference type="EMBL" id="HJB80536.1"/>
    </source>
</evidence>
<feature type="domain" description="HD-GYP" evidence="1">
    <location>
        <begin position="10"/>
        <end position="207"/>
    </location>
</feature>
<sequence length="207" mass="22776">MDTLTEAEYWDRLLELFFQARPNLSPAKYHALGRISAALAEGLCKAVPTCGLTLEEAQLIGRAAAYCDVGLLGIPDNIIEMGQDQGGSGQEVYFRHTALGHALFTTGPSSSRPLARYAAEIAYWHHKNFDGTGYPTEESAAPIPLSAQIVRTAIRCMGYMDYFRGYPDCLDRTVRSLATDVGRFISPDLYQAARIALDNFPPDQCSF</sequence>
<dbReference type="PANTHER" id="PTHR45228:SF1">
    <property type="entry name" value="CYCLIC DI-GMP PHOSPHODIESTERASE TM_0186"/>
    <property type="match status" value="1"/>
</dbReference>
<organism evidence="2 3">
    <name type="scientific">Candidatus Flavonifractor intestinigallinarum</name>
    <dbReference type="NCBI Taxonomy" id="2838586"/>
    <lineage>
        <taxon>Bacteria</taxon>
        <taxon>Bacillati</taxon>
        <taxon>Bacillota</taxon>
        <taxon>Clostridia</taxon>
        <taxon>Eubacteriales</taxon>
        <taxon>Oscillospiraceae</taxon>
        <taxon>Flavonifractor</taxon>
    </lineage>
</organism>
<dbReference type="AlphaFoldDB" id="A0A9D2MMN9"/>
<accession>A0A9D2MMN9</accession>
<evidence type="ECO:0000313" key="3">
    <source>
        <dbReference type="Proteomes" id="UP000823921"/>
    </source>
</evidence>
<dbReference type="SUPFAM" id="SSF109604">
    <property type="entry name" value="HD-domain/PDEase-like"/>
    <property type="match status" value="1"/>
</dbReference>
<evidence type="ECO:0000259" key="1">
    <source>
        <dbReference type="PROSITE" id="PS51832"/>
    </source>
</evidence>
<name>A0A9D2MMN9_9FIRM</name>
<dbReference type="Pfam" id="PF13487">
    <property type="entry name" value="HD_5"/>
    <property type="match status" value="1"/>
</dbReference>
<dbReference type="PROSITE" id="PS51832">
    <property type="entry name" value="HD_GYP"/>
    <property type="match status" value="1"/>
</dbReference>
<reference evidence="2" key="2">
    <citation type="submission" date="2021-04" db="EMBL/GenBank/DDBJ databases">
        <authorList>
            <person name="Gilroy R."/>
        </authorList>
    </citation>
    <scope>NUCLEOTIDE SEQUENCE</scope>
    <source>
        <strain evidence="2">CHK192-8294</strain>
    </source>
</reference>
<dbReference type="InterPro" id="IPR037522">
    <property type="entry name" value="HD_GYP_dom"/>
</dbReference>
<protein>
    <recommendedName>
        <fullName evidence="1">HD-GYP domain-containing protein</fullName>
    </recommendedName>
</protein>
<dbReference type="EMBL" id="DWXO01000060">
    <property type="protein sequence ID" value="HJB80536.1"/>
    <property type="molecule type" value="Genomic_DNA"/>
</dbReference>
<dbReference type="Proteomes" id="UP000823921">
    <property type="component" value="Unassembled WGS sequence"/>
</dbReference>
<dbReference type="CDD" id="cd00077">
    <property type="entry name" value="HDc"/>
    <property type="match status" value="1"/>
</dbReference>
<dbReference type="InterPro" id="IPR003607">
    <property type="entry name" value="HD/PDEase_dom"/>
</dbReference>
<gene>
    <name evidence="2" type="ORF">H9712_06090</name>
</gene>
<dbReference type="InterPro" id="IPR052020">
    <property type="entry name" value="Cyclic_di-GMP/3'3'-cGAMP_PDE"/>
</dbReference>
<proteinExistence type="predicted"/>
<dbReference type="Gene3D" id="1.10.3210.10">
    <property type="entry name" value="Hypothetical protein af1432"/>
    <property type="match status" value="1"/>
</dbReference>
<dbReference type="PANTHER" id="PTHR45228">
    <property type="entry name" value="CYCLIC DI-GMP PHOSPHODIESTERASE TM_0186-RELATED"/>
    <property type="match status" value="1"/>
</dbReference>
<reference evidence="2" key="1">
    <citation type="journal article" date="2021" name="PeerJ">
        <title>Extensive microbial diversity within the chicken gut microbiome revealed by metagenomics and culture.</title>
        <authorList>
            <person name="Gilroy R."/>
            <person name="Ravi A."/>
            <person name="Getino M."/>
            <person name="Pursley I."/>
            <person name="Horton D.L."/>
            <person name="Alikhan N.F."/>
            <person name="Baker D."/>
            <person name="Gharbi K."/>
            <person name="Hall N."/>
            <person name="Watson M."/>
            <person name="Adriaenssens E.M."/>
            <person name="Foster-Nyarko E."/>
            <person name="Jarju S."/>
            <person name="Secka A."/>
            <person name="Antonio M."/>
            <person name="Oren A."/>
            <person name="Chaudhuri R.R."/>
            <person name="La Ragione R."/>
            <person name="Hildebrand F."/>
            <person name="Pallen M.J."/>
        </authorList>
    </citation>
    <scope>NUCLEOTIDE SEQUENCE</scope>
    <source>
        <strain evidence="2">CHK192-8294</strain>
    </source>
</reference>